<dbReference type="InterPro" id="IPR000835">
    <property type="entry name" value="HTH_MarR-typ"/>
</dbReference>
<dbReference type="Proteomes" id="UP000323708">
    <property type="component" value="Unassembled WGS sequence"/>
</dbReference>
<dbReference type="PANTHER" id="PTHR42756">
    <property type="entry name" value="TRANSCRIPTIONAL REGULATOR, MARR"/>
    <property type="match status" value="1"/>
</dbReference>
<dbReference type="SMART" id="SM00347">
    <property type="entry name" value="HTH_MARR"/>
    <property type="match status" value="1"/>
</dbReference>
<dbReference type="SUPFAM" id="SSF46785">
    <property type="entry name" value="Winged helix' DNA-binding domain"/>
    <property type="match status" value="1"/>
</dbReference>
<dbReference type="GO" id="GO:0003677">
    <property type="term" value="F:DNA binding"/>
    <property type="evidence" value="ECO:0007669"/>
    <property type="project" value="UniProtKB-KW"/>
</dbReference>
<dbReference type="Gene3D" id="1.10.10.10">
    <property type="entry name" value="Winged helix-like DNA-binding domain superfamily/Winged helix DNA-binding domain"/>
    <property type="match status" value="1"/>
</dbReference>
<feature type="domain" description="HTH marR-type" evidence="4">
    <location>
        <begin position="15"/>
        <end position="147"/>
    </location>
</feature>
<organism evidence="5 6">
    <name type="scientific">Pseudohalioglobus sediminis</name>
    <dbReference type="NCBI Taxonomy" id="2606449"/>
    <lineage>
        <taxon>Bacteria</taxon>
        <taxon>Pseudomonadati</taxon>
        <taxon>Pseudomonadota</taxon>
        <taxon>Gammaproteobacteria</taxon>
        <taxon>Cellvibrionales</taxon>
        <taxon>Halieaceae</taxon>
        <taxon>Pseudohalioglobus</taxon>
    </lineage>
</organism>
<evidence type="ECO:0000313" key="5">
    <source>
        <dbReference type="EMBL" id="KAA1192533.1"/>
    </source>
</evidence>
<evidence type="ECO:0000256" key="3">
    <source>
        <dbReference type="ARBA" id="ARBA00023163"/>
    </source>
</evidence>
<gene>
    <name evidence="5" type="ORF">F0M18_07625</name>
</gene>
<evidence type="ECO:0000313" key="6">
    <source>
        <dbReference type="Proteomes" id="UP000323708"/>
    </source>
</evidence>
<name>A0A5B0WZQ6_9GAMM</name>
<evidence type="ECO:0000259" key="4">
    <source>
        <dbReference type="PROSITE" id="PS50995"/>
    </source>
</evidence>
<proteinExistence type="predicted"/>
<evidence type="ECO:0000256" key="1">
    <source>
        <dbReference type="ARBA" id="ARBA00023015"/>
    </source>
</evidence>
<dbReference type="PRINTS" id="PR00598">
    <property type="entry name" value="HTHMARR"/>
</dbReference>
<keyword evidence="1" id="KW-0805">Transcription regulation</keyword>
<dbReference type="EMBL" id="VTUX01000003">
    <property type="protein sequence ID" value="KAA1192533.1"/>
    <property type="molecule type" value="Genomic_DNA"/>
</dbReference>
<dbReference type="Pfam" id="PF01047">
    <property type="entry name" value="MarR"/>
    <property type="match status" value="1"/>
</dbReference>
<keyword evidence="6" id="KW-1185">Reference proteome</keyword>
<accession>A0A5B0WZQ6</accession>
<dbReference type="GO" id="GO:0003700">
    <property type="term" value="F:DNA-binding transcription factor activity"/>
    <property type="evidence" value="ECO:0007669"/>
    <property type="project" value="InterPro"/>
</dbReference>
<dbReference type="InterPro" id="IPR036390">
    <property type="entry name" value="WH_DNA-bd_sf"/>
</dbReference>
<dbReference type="PANTHER" id="PTHR42756:SF1">
    <property type="entry name" value="TRANSCRIPTIONAL REPRESSOR OF EMRAB OPERON"/>
    <property type="match status" value="1"/>
</dbReference>
<dbReference type="PROSITE" id="PS50995">
    <property type="entry name" value="HTH_MARR_2"/>
    <property type="match status" value="1"/>
</dbReference>
<protein>
    <submittedName>
        <fullName evidence="5">MarR family transcriptional regulator</fullName>
    </submittedName>
</protein>
<comment type="caution">
    <text evidence="5">The sequence shown here is derived from an EMBL/GenBank/DDBJ whole genome shotgun (WGS) entry which is preliminary data.</text>
</comment>
<sequence>MSTQDIASQQSRRQDQPVSTLIHEISLMVARLFNRQVKDLGLTRTQWQVLYLLYMNGEQTQTSIADSLMMAKPPLGKVVDRLESAGWIARHQDTSDRRAKMVRLTDKIDPMLKSLEDLVGDIGRAATRGMSAKEAKEFYRLLKLVHANLLSEN</sequence>
<keyword evidence="2" id="KW-0238">DNA-binding</keyword>
<keyword evidence="3" id="KW-0804">Transcription</keyword>
<dbReference type="InterPro" id="IPR036388">
    <property type="entry name" value="WH-like_DNA-bd_sf"/>
</dbReference>
<dbReference type="AlphaFoldDB" id="A0A5B0WZQ6"/>
<dbReference type="RefSeq" id="WP_051230679.1">
    <property type="nucleotide sequence ID" value="NZ_VTUX01000003.1"/>
</dbReference>
<reference evidence="5 6" key="1">
    <citation type="submission" date="2019-09" db="EMBL/GenBank/DDBJ databases">
        <authorList>
            <person name="Chen X.-Y."/>
        </authorList>
    </citation>
    <scope>NUCLEOTIDE SEQUENCE [LARGE SCALE GENOMIC DNA]</scope>
    <source>
        <strain evidence="5 6">NY5</strain>
    </source>
</reference>
<evidence type="ECO:0000256" key="2">
    <source>
        <dbReference type="ARBA" id="ARBA00023125"/>
    </source>
</evidence>